<feature type="binding site" description="axial binding residue" evidence="10">
    <location>
        <position position="451"/>
    </location>
    <ligand>
        <name>heme</name>
        <dbReference type="ChEBI" id="CHEBI:30413"/>
    </ligand>
    <ligandPart>
        <name>Fe</name>
        <dbReference type="ChEBI" id="CHEBI:18248"/>
    </ligandPart>
</feature>
<comment type="subcellular location">
    <subcellularLocation>
        <location evidence="2">Membrane</location>
    </subcellularLocation>
</comment>
<dbReference type="InterPro" id="IPR001128">
    <property type="entry name" value="Cyt_P450"/>
</dbReference>
<dbReference type="GO" id="GO:0004497">
    <property type="term" value="F:monooxygenase activity"/>
    <property type="evidence" value="ECO:0007669"/>
    <property type="project" value="UniProtKB-KW"/>
</dbReference>
<dbReference type="FunFam" id="1.10.630.10:FF:000011">
    <property type="entry name" value="Cytochrome P450 83B1"/>
    <property type="match status" value="1"/>
</dbReference>
<evidence type="ECO:0000256" key="7">
    <source>
        <dbReference type="ARBA" id="ARBA00023004"/>
    </source>
</evidence>
<keyword evidence="7 10" id="KW-0408">Iron</keyword>
<dbReference type="Proteomes" id="UP000230069">
    <property type="component" value="Unassembled WGS sequence"/>
</dbReference>
<keyword evidence="12" id="KW-0812">Transmembrane</keyword>
<keyword evidence="12" id="KW-1133">Transmembrane helix</keyword>
<evidence type="ECO:0000256" key="4">
    <source>
        <dbReference type="ARBA" id="ARBA00022617"/>
    </source>
</evidence>
<evidence type="ECO:0008006" key="15">
    <source>
        <dbReference type="Google" id="ProtNLM"/>
    </source>
</evidence>
<comment type="similarity">
    <text evidence="3 11">Belongs to the cytochrome P450 family.</text>
</comment>
<evidence type="ECO:0000256" key="5">
    <source>
        <dbReference type="ARBA" id="ARBA00022723"/>
    </source>
</evidence>
<evidence type="ECO:0000313" key="13">
    <source>
        <dbReference type="EMBL" id="PIA63577.1"/>
    </source>
</evidence>
<dbReference type="InterPro" id="IPR036396">
    <property type="entry name" value="Cyt_P450_sf"/>
</dbReference>
<evidence type="ECO:0000256" key="3">
    <source>
        <dbReference type="ARBA" id="ARBA00010617"/>
    </source>
</evidence>
<keyword evidence="8 11" id="KW-0503">Monooxygenase</keyword>
<dbReference type="PRINTS" id="PR00385">
    <property type="entry name" value="P450"/>
</dbReference>
<reference evidence="13 14" key="1">
    <citation type="submission" date="2017-09" db="EMBL/GenBank/DDBJ databases">
        <title>WGS assembly of Aquilegia coerulea Goldsmith.</title>
        <authorList>
            <person name="Hodges S."/>
            <person name="Kramer E."/>
            <person name="Nordborg M."/>
            <person name="Tomkins J."/>
            <person name="Borevitz J."/>
            <person name="Derieg N."/>
            <person name="Yan J."/>
            <person name="Mihaltcheva S."/>
            <person name="Hayes R.D."/>
            <person name="Rokhsar D."/>
        </authorList>
    </citation>
    <scope>NUCLEOTIDE SEQUENCE [LARGE SCALE GENOMIC DNA]</scope>
    <source>
        <strain evidence="14">cv. Goldsmith</strain>
    </source>
</reference>
<dbReference type="GO" id="GO:0044550">
    <property type="term" value="P:secondary metabolite biosynthetic process"/>
    <property type="evidence" value="ECO:0007669"/>
    <property type="project" value="UniProtKB-ARBA"/>
</dbReference>
<accession>A0A2G5F6Q2</accession>
<gene>
    <name evidence="13" type="ORF">AQUCO_00201133v1</name>
</gene>
<evidence type="ECO:0000256" key="11">
    <source>
        <dbReference type="RuleBase" id="RU000461"/>
    </source>
</evidence>
<evidence type="ECO:0000256" key="2">
    <source>
        <dbReference type="ARBA" id="ARBA00004370"/>
    </source>
</evidence>
<keyword evidence="14" id="KW-1185">Reference proteome</keyword>
<dbReference type="InterPro" id="IPR002401">
    <property type="entry name" value="Cyt_P450_E_grp-I"/>
</dbReference>
<keyword evidence="5 10" id="KW-0479">Metal-binding</keyword>
<dbReference type="CDD" id="cd11072">
    <property type="entry name" value="CYP71-like"/>
    <property type="match status" value="1"/>
</dbReference>
<dbReference type="SUPFAM" id="SSF48264">
    <property type="entry name" value="Cytochrome P450"/>
    <property type="match status" value="1"/>
</dbReference>
<dbReference type="PRINTS" id="PR00463">
    <property type="entry name" value="EP450I"/>
</dbReference>
<evidence type="ECO:0000256" key="10">
    <source>
        <dbReference type="PIRSR" id="PIRSR602401-1"/>
    </source>
</evidence>
<evidence type="ECO:0000256" key="9">
    <source>
        <dbReference type="ARBA" id="ARBA00023136"/>
    </source>
</evidence>
<dbReference type="EMBL" id="KZ305019">
    <property type="protein sequence ID" value="PIA63577.1"/>
    <property type="molecule type" value="Genomic_DNA"/>
</dbReference>
<sequence>MLGFRQIPMFSWVGLLSIVCVGILSLIYILHTFFRNKSSSLQLPPGPFGLPIIGHVHHMLGDLPHHNLHKLSQKYGSIMQLRLGHVPTVVVSSPEAAELFLKTHDTNFASRPQNLGGDTGGMGSAQYGPYWRNLRKLCSIHLLSMSKVDSFKSLRKDKVRDLVRNINKASSAESAEGGGVVDMSNQVGLVIENITYGMIFGVDYINKGYNIKECIRDAEILAGAFNLADYITFLRPFDLQGLTKRTKDVIKNLDDMLEKIIVEHEHDMIGQQKDHRDFIDVMLSLMKPEKDNEEKLDRGTVKALTLDMLAGAMDTTITAIDWVLAELVRHPQVMKKIQEELVNEVGLNRMVEESDLVKLAYMEMVVKETLRLHPVAPLLIPHESIEDISIKGYHIAKRSRIIVNVWSVGRDPNAWSNNPEEFYPERFMNTDIDVRGHDLQLIPFGAGRRKCPGIELGLRQVQFVLAQLVHCFNWELPDGMSPRDLDMKEKFGVTVRRAIPLLLVPTYRLHVNNI</sequence>
<dbReference type="GO" id="GO:0020037">
    <property type="term" value="F:heme binding"/>
    <property type="evidence" value="ECO:0007669"/>
    <property type="project" value="InterPro"/>
</dbReference>
<evidence type="ECO:0000313" key="14">
    <source>
        <dbReference type="Proteomes" id="UP000230069"/>
    </source>
</evidence>
<dbReference type="PROSITE" id="PS00086">
    <property type="entry name" value="CYTOCHROME_P450"/>
    <property type="match status" value="1"/>
</dbReference>
<proteinExistence type="inferred from homology"/>
<evidence type="ECO:0000256" key="8">
    <source>
        <dbReference type="ARBA" id="ARBA00023033"/>
    </source>
</evidence>
<evidence type="ECO:0000256" key="1">
    <source>
        <dbReference type="ARBA" id="ARBA00001971"/>
    </source>
</evidence>
<evidence type="ECO:0000256" key="12">
    <source>
        <dbReference type="SAM" id="Phobius"/>
    </source>
</evidence>
<dbReference type="InParanoid" id="A0A2G5F6Q2"/>
<dbReference type="InterPro" id="IPR017972">
    <property type="entry name" value="Cyt_P450_CS"/>
</dbReference>
<keyword evidence="9 12" id="KW-0472">Membrane</keyword>
<keyword evidence="6 11" id="KW-0560">Oxidoreductase</keyword>
<dbReference type="GO" id="GO:0016705">
    <property type="term" value="F:oxidoreductase activity, acting on paired donors, with incorporation or reduction of molecular oxygen"/>
    <property type="evidence" value="ECO:0007669"/>
    <property type="project" value="InterPro"/>
</dbReference>
<evidence type="ECO:0000256" key="6">
    <source>
        <dbReference type="ARBA" id="ARBA00023002"/>
    </source>
</evidence>
<dbReference type="OrthoDB" id="2789670at2759"/>
<dbReference type="AlphaFoldDB" id="A0A2G5F6Q2"/>
<keyword evidence="4 10" id="KW-0349">Heme</keyword>
<feature type="transmembrane region" description="Helical" evidence="12">
    <location>
        <begin position="12"/>
        <end position="34"/>
    </location>
</feature>
<protein>
    <recommendedName>
        <fullName evidence="15">Cytochrome P450</fullName>
    </recommendedName>
</protein>
<dbReference type="STRING" id="218851.A0A2G5F6Q2"/>
<dbReference type="GO" id="GO:0005506">
    <property type="term" value="F:iron ion binding"/>
    <property type="evidence" value="ECO:0007669"/>
    <property type="project" value="InterPro"/>
</dbReference>
<name>A0A2G5F6Q2_AQUCA</name>
<dbReference type="Pfam" id="PF00067">
    <property type="entry name" value="p450"/>
    <property type="match status" value="1"/>
</dbReference>
<comment type="cofactor">
    <cofactor evidence="1 10">
        <name>heme</name>
        <dbReference type="ChEBI" id="CHEBI:30413"/>
    </cofactor>
</comment>
<dbReference type="Gene3D" id="1.10.630.10">
    <property type="entry name" value="Cytochrome P450"/>
    <property type="match status" value="1"/>
</dbReference>
<dbReference type="GO" id="GO:0016020">
    <property type="term" value="C:membrane"/>
    <property type="evidence" value="ECO:0007669"/>
    <property type="project" value="UniProtKB-SubCell"/>
</dbReference>
<dbReference type="PANTHER" id="PTHR47943:SF2">
    <property type="entry name" value="CYTOCHROME P450"/>
    <property type="match status" value="1"/>
</dbReference>
<organism evidence="13 14">
    <name type="scientific">Aquilegia coerulea</name>
    <name type="common">Rocky mountain columbine</name>
    <dbReference type="NCBI Taxonomy" id="218851"/>
    <lineage>
        <taxon>Eukaryota</taxon>
        <taxon>Viridiplantae</taxon>
        <taxon>Streptophyta</taxon>
        <taxon>Embryophyta</taxon>
        <taxon>Tracheophyta</taxon>
        <taxon>Spermatophyta</taxon>
        <taxon>Magnoliopsida</taxon>
        <taxon>Ranunculales</taxon>
        <taxon>Ranunculaceae</taxon>
        <taxon>Thalictroideae</taxon>
        <taxon>Aquilegia</taxon>
    </lineage>
</organism>
<dbReference type="PANTHER" id="PTHR47943">
    <property type="entry name" value="CYTOCHROME P450 93A3-LIKE"/>
    <property type="match status" value="1"/>
</dbReference>